<evidence type="ECO:0000259" key="4">
    <source>
        <dbReference type="PROSITE" id="PS50043"/>
    </source>
</evidence>
<dbReference type="PROSITE" id="PS50043">
    <property type="entry name" value="HTH_LUXR_2"/>
    <property type="match status" value="1"/>
</dbReference>
<name>A0A3S1B979_9BACL</name>
<dbReference type="GO" id="GO:0003677">
    <property type="term" value="F:DNA binding"/>
    <property type="evidence" value="ECO:0007669"/>
    <property type="project" value="UniProtKB-KW"/>
</dbReference>
<evidence type="ECO:0000313" key="5">
    <source>
        <dbReference type="EMBL" id="RUT35895.1"/>
    </source>
</evidence>
<reference evidence="5 6" key="1">
    <citation type="submission" date="2018-12" db="EMBL/GenBank/DDBJ databases">
        <authorList>
            <person name="Sun L."/>
            <person name="Chen Z."/>
        </authorList>
    </citation>
    <scope>NUCLEOTIDE SEQUENCE [LARGE SCALE GENOMIC DNA]</scope>
    <source>
        <strain evidence="5 6">3-5-3</strain>
    </source>
</reference>
<protein>
    <submittedName>
        <fullName evidence="5">LuxR family transcriptional regulator</fullName>
    </submittedName>
</protein>
<keyword evidence="6" id="KW-1185">Reference proteome</keyword>
<dbReference type="SMART" id="SM00421">
    <property type="entry name" value="HTH_LUXR"/>
    <property type="match status" value="1"/>
</dbReference>
<dbReference type="InterPro" id="IPR000792">
    <property type="entry name" value="Tscrpt_reg_LuxR_C"/>
</dbReference>
<dbReference type="PRINTS" id="PR00038">
    <property type="entry name" value="HTHLUXR"/>
</dbReference>
<keyword evidence="3" id="KW-0804">Transcription</keyword>
<proteinExistence type="predicted"/>
<dbReference type="Proteomes" id="UP000272464">
    <property type="component" value="Unassembled WGS sequence"/>
</dbReference>
<gene>
    <name evidence="5" type="ORF">EJP77_02525</name>
</gene>
<dbReference type="Pfam" id="PF00196">
    <property type="entry name" value="GerE"/>
    <property type="match status" value="1"/>
</dbReference>
<dbReference type="EMBL" id="RZNX01000001">
    <property type="protein sequence ID" value="RUT35895.1"/>
    <property type="molecule type" value="Genomic_DNA"/>
</dbReference>
<evidence type="ECO:0000256" key="3">
    <source>
        <dbReference type="ARBA" id="ARBA00023163"/>
    </source>
</evidence>
<evidence type="ECO:0000256" key="1">
    <source>
        <dbReference type="ARBA" id="ARBA00023015"/>
    </source>
</evidence>
<dbReference type="AlphaFoldDB" id="A0A3S1B979"/>
<dbReference type="InterPro" id="IPR036388">
    <property type="entry name" value="WH-like_DNA-bd_sf"/>
</dbReference>
<comment type="caution">
    <text evidence="5">The sequence shown here is derived from an EMBL/GenBank/DDBJ whole genome shotgun (WGS) entry which is preliminary data.</text>
</comment>
<organism evidence="5 6">
    <name type="scientific">Paenibacillus zeisoli</name>
    <dbReference type="NCBI Taxonomy" id="2496267"/>
    <lineage>
        <taxon>Bacteria</taxon>
        <taxon>Bacillati</taxon>
        <taxon>Bacillota</taxon>
        <taxon>Bacilli</taxon>
        <taxon>Bacillales</taxon>
        <taxon>Paenibacillaceae</taxon>
        <taxon>Paenibacillus</taxon>
    </lineage>
</organism>
<dbReference type="InterPro" id="IPR016032">
    <property type="entry name" value="Sig_transdc_resp-reg_C-effctor"/>
</dbReference>
<accession>A0A3S1B979</accession>
<dbReference type="GO" id="GO:0006355">
    <property type="term" value="P:regulation of DNA-templated transcription"/>
    <property type="evidence" value="ECO:0007669"/>
    <property type="project" value="InterPro"/>
</dbReference>
<evidence type="ECO:0000256" key="2">
    <source>
        <dbReference type="ARBA" id="ARBA00023125"/>
    </source>
</evidence>
<dbReference type="Gene3D" id="1.10.10.10">
    <property type="entry name" value="Winged helix-like DNA-binding domain superfamily/Winged helix DNA-binding domain"/>
    <property type="match status" value="1"/>
</dbReference>
<sequence>MLRRQRLIVESLTRTQEEQRMMDELQRMIVEKLRSTEGQASIHIIWENEGQEERPLSSHAASGTNPIGNAVPLSIRQREIASLVCSHYSVRKIATTLHISENTVKKHIQNIKRVLEITESGPDFVYELQIKLGSIIPLDN</sequence>
<keyword evidence="2" id="KW-0238">DNA-binding</keyword>
<dbReference type="OrthoDB" id="2612750at2"/>
<dbReference type="RefSeq" id="WP_127197592.1">
    <property type="nucleotide sequence ID" value="NZ_RZNX01000001.1"/>
</dbReference>
<dbReference type="SUPFAM" id="SSF46894">
    <property type="entry name" value="C-terminal effector domain of the bipartite response regulators"/>
    <property type="match status" value="1"/>
</dbReference>
<dbReference type="PANTHER" id="PTHR44688">
    <property type="entry name" value="DNA-BINDING TRANSCRIPTIONAL ACTIVATOR DEVR_DOSR"/>
    <property type="match status" value="1"/>
</dbReference>
<evidence type="ECO:0000313" key="6">
    <source>
        <dbReference type="Proteomes" id="UP000272464"/>
    </source>
</evidence>
<feature type="domain" description="HTH luxR-type" evidence="4">
    <location>
        <begin position="66"/>
        <end position="132"/>
    </location>
</feature>
<dbReference type="PANTHER" id="PTHR44688:SF16">
    <property type="entry name" value="DNA-BINDING TRANSCRIPTIONAL ACTIVATOR DEVR_DOSR"/>
    <property type="match status" value="1"/>
</dbReference>
<keyword evidence="1" id="KW-0805">Transcription regulation</keyword>